<evidence type="ECO:0000313" key="1">
    <source>
        <dbReference type="EMBL" id="OXC77498.1"/>
    </source>
</evidence>
<dbReference type="EMBL" id="MTHB01000102">
    <property type="protein sequence ID" value="OXC77498.1"/>
    <property type="molecule type" value="Genomic_DNA"/>
</dbReference>
<dbReference type="Proteomes" id="UP000214720">
    <property type="component" value="Unassembled WGS sequence"/>
</dbReference>
<protein>
    <submittedName>
        <fullName evidence="1">Uncharacterized protein</fullName>
    </submittedName>
</protein>
<comment type="caution">
    <text evidence="1">The sequence shown here is derived from an EMBL/GenBank/DDBJ whole genome shotgun (WGS) entry which is preliminary data.</text>
</comment>
<dbReference type="AlphaFoldDB" id="A0A226X3N7"/>
<reference evidence="2" key="1">
    <citation type="submission" date="2017-01" db="EMBL/GenBank/DDBJ databases">
        <title>Genome Analysis of Deinococcus marmoris KOPRI26562.</title>
        <authorList>
            <person name="Kim J.H."/>
            <person name="Oh H.-M."/>
        </authorList>
    </citation>
    <scope>NUCLEOTIDE SEQUENCE [LARGE SCALE GENOMIC DNA]</scope>
    <source>
        <strain evidence="2">PAMC 26633</strain>
    </source>
</reference>
<proteinExistence type="predicted"/>
<gene>
    <name evidence="1" type="ORF">BSU04_16315</name>
</gene>
<sequence length="37" mass="4075">MARSLVQSNRWSLLSGGNAEHLAKTVAWITLTNTSME</sequence>
<accession>A0A226X3N7</accession>
<name>A0A226X3N7_CABSO</name>
<organism evidence="1 2">
    <name type="scientific">Caballeronia sordidicola</name>
    <name type="common">Burkholderia sordidicola</name>
    <dbReference type="NCBI Taxonomy" id="196367"/>
    <lineage>
        <taxon>Bacteria</taxon>
        <taxon>Pseudomonadati</taxon>
        <taxon>Pseudomonadota</taxon>
        <taxon>Betaproteobacteria</taxon>
        <taxon>Burkholderiales</taxon>
        <taxon>Burkholderiaceae</taxon>
        <taxon>Caballeronia</taxon>
    </lineage>
</organism>
<evidence type="ECO:0000313" key="2">
    <source>
        <dbReference type="Proteomes" id="UP000214720"/>
    </source>
</evidence>